<proteinExistence type="predicted"/>
<evidence type="ECO:0000259" key="2">
    <source>
        <dbReference type="Pfam" id="PF16684"/>
    </source>
</evidence>
<evidence type="ECO:0000313" key="4">
    <source>
        <dbReference type="Proteomes" id="UP001604043"/>
    </source>
</evidence>
<comment type="caution">
    <text evidence="3">The sequence shown here is derived from an EMBL/GenBank/DDBJ whole genome shotgun (WGS) entry which is preliminary data.</text>
</comment>
<gene>
    <name evidence="3" type="ORF">V5F30_24555</name>
</gene>
<organism evidence="3 4">
    <name type="scientific">Xanthobacter aminoxidans</name>
    <dbReference type="NCBI Taxonomy" id="186280"/>
    <lineage>
        <taxon>Bacteria</taxon>
        <taxon>Pseudomonadati</taxon>
        <taxon>Pseudomonadota</taxon>
        <taxon>Alphaproteobacteria</taxon>
        <taxon>Hyphomicrobiales</taxon>
        <taxon>Xanthobacteraceae</taxon>
        <taxon>Xanthobacter</taxon>
    </lineage>
</organism>
<evidence type="ECO:0000313" key="3">
    <source>
        <dbReference type="EMBL" id="MFG1255405.1"/>
    </source>
</evidence>
<name>A0ABW6ZR69_9HYPH</name>
<feature type="region of interest" description="Disordered" evidence="1">
    <location>
        <begin position="400"/>
        <end position="422"/>
    </location>
</feature>
<feature type="domain" description="Telomere resolvase ResT/TelK catalytic" evidence="2">
    <location>
        <begin position="132"/>
        <end position="333"/>
    </location>
</feature>
<dbReference type="RefSeq" id="WP_394010443.1">
    <property type="nucleotide sequence ID" value="NZ_JBAFUR010000011.1"/>
</dbReference>
<keyword evidence="4" id="KW-1185">Reference proteome</keyword>
<protein>
    <submittedName>
        <fullName evidence="3">Protelomerase family protein</fullName>
    </submittedName>
</protein>
<dbReference type="Pfam" id="PF16684">
    <property type="entry name" value="ResT-TelK_cat"/>
    <property type="match status" value="1"/>
</dbReference>
<accession>A0ABW6ZR69</accession>
<sequence length="422" mass="45696">MIRLPRTSETATAAPVVTAADRVARASLNQAGRPPKLQAQMAAFVDQLRAGPSLEEAGALWKLALEGLADKAVSTRVNYVSRYRTEIKAALGEDSIYLPVAVAPDEWVREVQGAQVARVATLAELMPVPRWREIVERARDLLQSPDPLDVGIGLIVLTGRRPLEVFSVGDVQRVQLNQGPGRAFSRWAVMFAGQAKTRGAEGSRAGQAFMIPTLAPAGEIVEAFARLRQAETAASDLTVAAGDVRRIRWADMTAEDFKRAFSDRGLLRQQMPTHFADLMPEGAGTTAHTFRALYAELAFEHFAKGRFTKNSFFAAVLGHTAKDLETSFAYMKFAVPEHPGDGDMALDTATTRRDVLRKRIFDRLEEVGLLEIGDVHGEGDDPAVSSAWSKELLAVTEAPSLEPEEPGIAASHLDYGGGPGLG</sequence>
<dbReference type="EMBL" id="JBAFUR010000011">
    <property type="protein sequence ID" value="MFG1255405.1"/>
    <property type="molecule type" value="Genomic_DNA"/>
</dbReference>
<dbReference type="Proteomes" id="UP001604043">
    <property type="component" value="Unassembled WGS sequence"/>
</dbReference>
<dbReference type="Gene3D" id="6.10.140.1780">
    <property type="match status" value="1"/>
</dbReference>
<dbReference type="InterPro" id="IPR032047">
    <property type="entry name" value="ResT/TelK_cat"/>
</dbReference>
<dbReference type="InterPro" id="IPR038280">
    <property type="entry name" value="ResT/TelK_cat_sf"/>
</dbReference>
<dbReference type="Gene3D" id="1.10.443.30">
    <property type="entry name" value="Telomere resolvase"/>
    <property type="match status" value="1"/>
</dbReference>
<evidence type="ECO:0000256" key="1">
    <source>
        <dbReference type="SAM" id="MobiDB-lite"/>
    </source>
</evidence>
<reference evidence="3 4" key="1">
    <citation type="submission" date="2024-02" db="EMBL/GenBank/DDBJ databases">
        <title>Expansion and revision of Xanthobacter and proposal of Roseixanthobacter gen. nov.</title>
        <authorList>
            <person name="Soltysiak M.P.M."/>
            <person name="Jalihal A."/>
            <person name="Ory A."/>
            <person name="Chrisophersen C."/>
            <person name="Lee A.D."/>
            <person name="Boulton J."/>
            <person name="Springer M."/>
        </authorList>
    </citation>
    <scope>NUCLEOTIDE SEQUENCE [LARGE SCALE GENOMIC DNA]</scope>
    <source>
        <strain evidence="3 4">CB5</strain>
    </source>
</reference>